<dbReference type="GO" id="GO:1902966">
    <property type="term" value="P:positive regulation of protein localization to early endosome"/>
    <property type="evidence" value="ECO:0007669"/>
    <property type="project" value="Ensembl"/>
</dbReference>
<reference evidence="13 14" key="3">
    <citation type="submission" date="2018-12" db="EMBL/GenBank/DDBJ databases">
        <title>G10K-VGP greater horseshoe bat female genome, primary haplotype.</title>
        <authorList>
            <person name="Teeling E."/>
            <person name="Myers G."/>
            <person name="Vernes S."/>
            <person name="Pippel M."/>
            <person name="Winkler S."/>
            <person name="Fedrigo O."/>
            <person name="Rhie A."/>
            <person name="Koren S."/>
            <person name="Phillippy A."/>
            <person name="Lewin H."/>
            <person name="Damas J."/>
            <person name="Howe K."/>
            <person name="Mountcastle J."/>
            <person name="Jarvis E.D."/>
        </authorList>
    </citation>
    <scope>NUCLEOTIDE SEQUENCE [LARGE SCALE GENOMIC DNA]</scope>
</reference>
<evidence type="ECO:0000256" key="2">
    <source>
        <dbReference type="ARBA" id="ARBA00004906"/>
    </source>
</evidence>
<comment type="subcellular location">
    <subcellularLocation>
        <location evidence="9">Cytoplasm</location>
    </subcellularLocation>
</comment>
<dbReference type="OMA" id="FKYICPD"/>
<reference evidence="12 15" key="4">
    <citation type="journal article" date="2020" name="Nature">
        <title>Six reference-quality genomes reveal evolution of bat adaptations.</title>
        <authorList>
            <person name="Jebb D."/>
            <person name="Huang Z."/>
            <person name="Pippel M."/>
            <person name="Hughes G.M."/>
            <person name="Lavrichenko K."/>
            <person name="Devanna P."/>
            <person name="Winkler S."/>
            <person name="Jermiin L.S."/>
            <person name="Skirmuntt E.C."/>
            <person name="Katzourakis A."/>
            <person name="Burkitt-Gray L."/>
            <person name="Ray D.A."/>
            <person name="Sullivan K.A.M."/>
            <person name="Roscito J.G."/>
            <person name="Kirilenko B.M."/>
            <person name="Davalos L.M."/>
            <person name="Corthals A.P."/>
            <person name="Power M.L."/>
            <person name="Jones G."/>
            <person name="Ransome R.D."/>
            <person name="Dechmann D.K.N."/>
            <person name="Locatelli A.G."/>
            <person name="Puechmaille S.J."/>
            <person name="Fedrigo O."/>
            <person name="Jarvis E.D."/>
            <person name="Hiller M."/>
            <person name="Vernes S.C."/>
            <person name="Myers E.W."/>
            <person name="Teeling E.C."/>
        </authorList>
    </citation>
    <scope>NUCLEOTIDE SEQUENCE [LARGE SCALE GENOMIC DNA]</scope>
    <source>
        <strain evidence="12">MRhiFer1</strain>
        <tissue evidence="12">Lung</tissue>
    </source>
</reference>
<dbReference type="InterPro" id="IPR001841">
    <property type="entry name" value="Znf_RING"/>
</dbReference>
<dbReference type="Pfam" id="PF23222">
    <property type="entry name" value="RRM_PARP14_1"/>
    <property type="match status" value="1"/>
</dbReference>
<keyword evidence="9" id="KW-0963">Cytoplasm</keyword>
<dbReference type="GeneID" id="117034030"/>
<evidence type="ECO:0000256" key="9">
    <source>
        <dbReference type="RuleBase" id="RU367105"/>
    </source>
</evidence>
<dbReference type="GO" id="GO:0008333">
    <property type="term" value="P:endosome to lysosome transport"/>
    <property type="evidence" value="ECO:0007669"/>
    <property type="project" value="Ensembl"/>
</dbReference>
<dbReference type="PROSITE" id="PS00518">
    <property type="entry name" value="ZF_RING_1"/>
    <property type="match status" value="1"/>
</dbReference>
<dbReference type="EMBL" id="JACAGC010000002">
    <property type="protein sequence ID" value="KAF6384621.1"/>
    <property type="molecule type" value="Genomic_DNA"/>
</dbReference>
<dbReference type="InterPro" id="IPR017907">
    <property type="entry name" value="Znf_RING_CS"/>
</dbReference>
<dbReference type="GO" id="GO:0005764">
    <property type="term" value="C:lysosome"/>
    <property type="evidence" value="ECO:0007669"/>
    <property type="project" value="Ensembl"/>
</dbReference>
<keyword evidence="7 9" id="KW-0862">Zinc</keyword>
<dbReference type="GO" id="GO:1900182">
    <property type="term" value="P:positive regulation of protein localization to nucleus"/>
    <property type="evidence" value="ECO:0007669"/>
    <property type="project" value="Ensembl"/>
</dbReference>
<dbReference type="InterPro" id="IPR057051">
    <property type="entry name" value="PARP14_RPM_1"/>
</dbReference>
<evidence type="ECO:0000313" key="15">
    <source>
        <dbReference type="Proteomes" id="UP000585614"/>
    </source>
</evidence>
<evidence type="ECO:0000256" key="10">
    <source>
        <dbReference type="SAM" id="MobiDB-lite"/>
    </source>
</evidence>
<sequence length="743" mass="84027">MASNRRSPSPLLVRVSETDLQQPLHRKLERYLQSRRSGGGECTVRPLGPGAPGTFVVEFVERAAKEGVLKKEKHQIVVKDKPVPIFLEPTENPIEKNRRPRMSSLTQSHEGVRSDEKHPPEEHIPNAVDSCGQKIFLAVTADLNCNLFSKEQREYITTLCPNVKKMEGYNGIEKVCGDFEDIEKIHGFLSEQLLKSERKHESSLLATEREPIHQQGQNSCVSPSDRKTRSQGKSNHYKVSLPLFEYFTYFYPENVDLVEKRLGIKIKRQESSNMVSIDFTSSQSGDIRVAQESFISEIQKTIGTLKLECIVLADSKQANKIKQKLSHKFPKVLIKENRSQLNLIGTQDDISAAKYFLDLQICESFVGAPVEILPARGITNEIEVDTARYTLLEAELVQDILAIEEKYNTQNKVLGRNQKTHILFEPRCKELDLSVHACASFIDAYQHLSCQLMTEVLSLKPLGKARKQLYGTKFNDDFKKRHPYVHFMINQESVILTGLPNHLAKAKQYIFKKEGMSHLAGEKWNEDHETPMDIDSNDSETASRAFEHTAGSEASGVGKEEDRCVICMEPITDEIVLSKCKHKFCGPCITEAMTYKPVCPICQTSYGVQKGNQPEGTMNVTYITRSLPGYESCGTIVINYDMKGGIQTEKHPNPGEKYFGIQRTAFLPDNEEGGEVLRLLRRAFQQKLIFTVGDSRVSGASNVITWNDIHHKTSQRGGPDRYGYPDPNYLKRVKQELKDKGIE</sequence>
<comment type="similarity">
    <text evidence="3 9">Belongs to the Deltex family.</text>
</comment>
<dbReference type="OrthoDB" id="527344at2759"/>
<reference evidence="13" key="5">
    <citation type="submission" date="2025-05" db="UniProtKB">
        <authorList>
            <consortium name="Ensembl"/>
        </authorList>
    </citation>
    <scope>IDENTIFICATION</scope>
</reference>
<dbReference type="GO" id="GO:2000646">
    <property type="term" value="P:positive regulation of receptor catabolic process"/>
    <property type="evidence" value="ECO:0007669"/>
    <property type="project" value="Ensembl"/>
</dbReference>
<dbReference type="GO" id="GO:0140861">
    <property type="term" value="P:DNA repair-dependent chromatin remodeling"/>
    <property type="evidence" value="ECO:0007669"/>
    <property type="project" value="Ensembl"/>
</dbReference>
<dbReference type="SMART" id="SM00184">
    <property type="entry name" value="RING"/>
    <property type="match status" value="1"/>
</dbReference>
<dbReference type="GO" id="GO:0004857">
    <property type="term" value="F:enzyme inhibitor activity"/>
    <property type="evidence" value="ECO:0007669"/>
    <property type="project" value="Ensembl"/>
</dbReference>
<dbReference type="Gene3D" id="3.30.390.130">
    <property type="match status" value="1"/>
</dbReference>
<dbReference type="GO" id="GO:0008270">
    <property type="term" value="F:zinc ion binding"/>
    <property type="evidence" value="ECO:0007669"/>
    <property type="project" value="UniProtKB-KW"/>
</dbReference>
<evidence type="ECO:0000256" key="6">
    <source>
        <dbReference type="ARBA" id="ARBA00022771"/>
    </source>
</evidence>
<evidence type="ECO:0000313" key="13">
    <source>
        <dbReference type="Ensembl" id="ENSRFEP00010005350.1"/>
    </source>
</evidence>
<dbReference type="GeneTree" id="ENSGT00940000154578"/>
<dbReference type="Pfam" id="PF18102">
    <property type="entry name" value="DTC"/>
    <property type="match status" value="1"/>
</dbReference>
<dbReference type="Pfam" id="PF13923">
    <property type="entry name" value="zf-C3HC4_2"/>
    <property type="match status" value="1"/>
</dbReference>
<evidence type="ECO:0000256" key="7">
    <source>
        <dbReference type="ARBA" id="ARBA00022833"/>
    </source>
</evidence>
<name>A0A671DWV3_RHIFE</name>
<gene>
    <name evidence="13" type="primary">DTX3L</name>
    <name evidence="12" type="ORF">mRhiFer1_004187</name>
</gene>
<dbReference type="GO" id="GO:0005769">
    <property type="term" value="C:early endosome"/>
    <property type="evidence" value="ECO:0007669"/>
    <property type="project" value="Ensembl"/>
</dbReference>
<dbReference type="Pfam" id="PF21718">
    <property type="entry name" value="KH_DTX3L"/>
    <property type="match status" value="2"/>
</dbReference>
<dbReference type="InterPro" id="IPR039396">
    <property type="entry name" value="Deltex_C"/>
</dbReference>
<dbReference type="EC" id="2.3.2.27" evidence="9"/>
<dbReference type="PROSITE" id="PS50089">
    <property type="entry name" value="ZF_RING_2"/>
    <property type="match status" value="1"/>
</dbReference>
<dbReference type="GO" id="GO:0051865">
    <property type="term" value="P:protein autoubiquitination"/>
    <property type="evidence" value="ECO:0007669"/>
    <property type="project" value="Ensembl"/>
</dbReference>
<protein>
    <recommendedName>
        <fullName evidence="9">E3 ubiquitin-protein ligase</fullName>
        <ecNumber evidence="9">2.3.2.27</ecNumber>
    </recommendedName>
</protein>
<dbReference type="GO" id="GO:0007219">
    <property type="term" value="P:Notch signaling pathway"/>
    <property type="evidence" value="ECO:0007669"/>
    <property type="project" value="InterPro"/>
</dbReference>
<evidence type="ECO:0000256" key="3">
    <source>
        <dbReference type="ARBA" id="ARBA00009413"/>
    </source>
</evidence>
<dbReference type="GO" id="GO:0006302">
    <property type="term" value="P:double-strand break repair"/>
    <property type="evidence" value="ECO:0007669"/>
    <property type="project" value="Ensembl"/>
</dbReference>
<dbReference type="AlphaFoldDB" id="A0A671DWV3"/>
<dbReference type="InterPro" id="IPR048409">
    <property type="entry name" value="DTX3L_KH-like"/>
</dbReference>
<comment type="catalytic activity">
    <reaction evidence="1 9">
        <text>S-ubiquitinyl-[E2 ubiquitin-conjugating enzyme]-L-cysteine + [acceptor protein]-L-lysine = [E2 ubiquitin-conjugating enzyme]-L-cysteine + N(6)-ubiquitinyl-[acceptor protein]-L-lysine.</text>
        <dbReference type="EC" id="2.3.2.27"/>
    </reaction>
</comment>
<reference evidence="13 14" key="1">
    <citation type="journal article" date="2015" name="Annu Rev Anim Biosci">
        <title>The Genome 10K Project: a way forward.</title>
        <authorList>
            <person name="Koepfli K.P."/>
            <person name="Paten B."/>
            <person name="O'Brien S.J."/>
            <person name="Koepfli K.P."/>
            <person name="Paten B."/>
            <person name="Antunes A."/>
            <person name="Belov K."/>
            <person name="Bustamante C."/>
            <person name="Castoe T.A."/>
            <person name="Clawson H."/>
            <person name="Crawford A.J."/>
            <person name="Diekhans M."/>
            <person name="Distel D."/>
            <person name="Durbin R."/>
            <person name="Earl D."/>
            <person name="Fujita M.K."/>
            <person name="Gamble T."/>
            <person name="Georges A."/>
            <person name="Gemmell N."/>
            <person name="Gilbert M.T."/>
            <person name="Graves J.M."/>
            <person name="Green R.E."/>
            <person name="Hickey G."/>
            <person name="Jarvis E.D."/>
            <person name="Johnson W."/>
            <person name="Komissarov A."/>
            <person name="Korf I."/>
            <person name="Kuhn R."/>
            <person name="Larkin D.M."/>
            <person name="Lewin H."/>
            <person name="Lopez J.V."/>
            <person name="Ma J."/>
            <person name="Marques-Bonet T."/>
            <person name="Miller W."/>
            <person name="Murphy R."/>
            <person name="Pevzner P."/>
            <person name="Shapiro B."/>
            <person name="Steiner C."/>
            <person name="Tamazian G."/>
            <person name="Venkatesh B."/>
            <person name="Wang J."/>
            <person name="Wayne R."/>
            <person name="Wiley E."/>
            <person name="Yang H."/>
            <person name="Zhang G."/>
            <person name="Haussler D."/>
            <person name="Ryder O."/>
            <person name="O'Brien S.J."/>
        </authorList>
    </citation>
    <scope>NUCLEOTIDE SEQUENCE</scope>
</reference>
<dbReference type="PANTHER" id="PTHR12622">
    <property type="entry name" value="DELTEX-RELATED"/>
    <property type="match status" value="1"/>
</dbReference>
<dbReference type="Gene3D" id="3.30.40.10">
    <property type="entry name" value="Zinc/RING finger domain, C3HC4 (zinc finger)"/>
    <property type="match status" value="1"/>
</dbReference>
<evidence type="ECO:0000256" key="4">
    <source>
        <dbReference type="ARBA" id="ARBA00022679"/>
    </source>
</evidence>
<accession>A0A671DWV3</accession>
<dbReference type="SUPFAM" id="SSF57850">
    <property type="entry name" value="RING/U-box"/>
    <property type="match status" value="1"/>
</dbReference>
<dbReference type="InterPro" id="IPR048418">
    <property type="entry name" value="DTX3L_a/b_dom"/>
</dbReference>
<evidence type="ECO:0000259" key="11">
    <source>
        <dbReference type="PROSITE" id="PS50089"/>
    </source>
</evidence>
<keyword evidence="5 9" id="KW-0479">Metal-binding</keyword>
<dbReference type="GO" id="GO:0005654">
    <property type="term" value="C:nucleoplasm"/>
    <property type="evidence" value="ECO:0007669"/>
    <property type="project" value="Ensembl"/>
</dbReference>
<dbReference type="Ensembl" id="ENSRFET00010005853.1">
    <property type="protein sequence ID" value="ENSRFEP00010005350.1"/>
    <property type="gene ID" value="ENSRFEG00010003606.1"/>
</dbReference>
<dbReference type="Proteomes" id="UP000585614">
    <property type="component" value="Unassembled WGS sequence"/>
</dbReference>
<dbReference type="GO" id="GO:0005829">
    <property type="term" value="C:cytosol"/>
    <property type="evidence" value="ECO:0007669"/>
    <property type="project" value="Ensembl"/>
</dbReference>
<keyword evidence="6 8" id="KW-0863">Zinc-finger</keyword>
<dbReference type="KEGG" id="rfq:117034030"/>
<dbReference type="GO" id="GO:0032991">
    <property type="term" value="C:protein-containing complex"/>
    <property type="evidence" value="ECO:0007669"/>
    <property type="project" value="Ensembl"/>
</dbReference>
<dbReference type="GO" id="GO:0070936">
    <property type="term" value="P:protein K48-linked ubiquitination"/>
    <property type="evidence" value="ECO:0007669"/>
    <property type="project" value="Ensembl"/>
</dbReference>
<proteinExistence type="inferred from homology"/>
<dbReference type="CTD" id="151636"/>
<dbReference type="GO" id="GO:0097677">
    <property type="term" value="F:STAT family protein binding"/>
    <property type="evidence" value="ECO:0007669"/>
    <property type="project" value="Ensembl"/>
</dbReference>
<dbReference type="GO" id="GO:0006511">
    <property type="term" value="P:ubiquitin-dependent protein catabolic process"/>
    <property type="evidence" value="ECO:0007669"/>
    <property type="project" value="Ensembl"/>
</dbReference>
<dbReference type="GO" id="GO:0042393">
    <property type="term" value="F:histone binding"/>
    <property type="evidence" value="ECO:0007669"/>
    <property type="project" value="Ensembl"/>
</dbReference>
<dbReference type="InterPro" id="IPR012677">
    <property type="entry name" value="Nucleotide-bd_a/b_plait_sf"/>
</dbReference>
<dbReference type="RefSeq" id="XP_032982540.1">
    <property type="nucleotide sequence ID" value="XM_033126649.1"/>
</dbReference>
<dbReference type="InterPro" id="IPR039398">
    <property type="entry name" value="Deltex_fam"/>
</dbReference>
<comment type="pathway">
    <text evidence="2 9">Protein modification; protein ubiquitination.</text>
</comment>
<reference evidence="13 14" key="2">
    <citation type="journal article" date="2018" name="Annu Rev Anim Biosci">
        <title>Bat Biology, Genomes, and the Bat1K Project: To Generate Chromosome-Level Genomes for All Living Bat Species.</title>
        <authorList>
            <person name="Teeling E.C."/>
            <person name="Vernes S.C."/>
            <person name="Davalos L.M."/>
            <person name="Ray D.A."/>
            <person name="Gilbert M.T.P."/>
            <person name="Myers E."/>
        </authorList>
    </citation>
    <scope>NUCLEOTIDE SEQUENCE</scope>
</reference>
<dbReference type="GO" id="GO:0141000">
    <property type="term" value="F:histone H4K91 ubiquitin ligase activity"/>
    <property type="evidence" value="ECO:0007669"/>
    <property type="project" value="Ensembl"/>
</dbReference>
<feature type="region of interest" description="Disordered" evidence="10">
    <location>
        <begin position="88"/>
        <end position="121"/>
    </location>
</feature>
<dbReference type="InterPro" id="IPR039399">
    <property type="entry name" value="Deltex_C_sf"/>
</dbReference>
<evidence type="ECO:0000256" key="5">
    <source>
        <dbReference type="ARBA" id="ARBA00022723"/>
    </source>
</evidence>
<dbReference type="Gene3D" id="3.30.70.330">
    <property type="match status" value="1"/>
</dbReference>
<feature type="region of interest" description="Disordered" evidence="10">
    <location>
        <begin position="527"/>
        <end position="554"/>
    </location>
</feature>
<evidence type="ECO:0000313" key="12">
    <source>
        <dbReference type="EMBL" id="KAF6384621.1"/>
    </source>
</evidence>
<dbReference type="GO" id="GO:0044389">
    <property type="term" value="F:ubiquitin-like protein ligase binding"/>
    <property type="evidence" value="ECO:0007669"/>
    <property type="project" value="Ensembl"/>
</dbReference>
<evidence type="ECO:0000256" key="8">
    <source>
        <dbReference type="PROSITE-ProRule" id="PRU00175"/>
    </source>
</evidence>
<dbReference type="Pfam" id="PF21717">
    <property type="entry name" value="DTX3L_a-b"/>
    <property type="match status" value="1"/>
</dbReference>
<dbReference type="GO" id="GO:0000077">
    <property type="term" value="P:DNA damage checkpoint signaling"/>
    <property type="evidence" value="ECO:0007669"/>
    <property type="project" value="Ensembl"/>
</dbReference>
<dbReference type="Proteomes" id="UP000472240">
    <property type="component" value="Chromosome 2"/>
</dbReference>
<evidence type="ECO:0000256" key="1">
    <source>
        <dbReference type="ARBA" id="ARBA00000900"/>
    </source>
</evidence>
<organism evidence="13 14">
    <name type="scientific">Rhinolophus ferrumequinum</name>
    <name type="common">Greater horseshoe bat</name>
    <dbReference type="NCBI Taxonomy" id="59479"/>
    <lineage>
        <taxon>Eukaryota</taxon>
        <taxon>Metazoa</taxon>
        <taxon>Chordata</taxon>
        <taxon>Craniata</taxon>
        <taxon>Vertebrata</taxon>
        <taxon>Euteleostomi</taxon>
        <taxon>Mammalia</taxon>
        <taxon>Eutheria</taxon>
        <taxon>Laurasiatheria</taxon>
        <taxon>Chiroptera</taxon>
        <taxon>Yinpterochiroptera</taxon>
        <taxon>Rhinolophoidea</taxon>
        <taxon>Rhinolophidae</taxon>
        <taxon>Rhinolophinae</taxon>
        <taxon>Rhinolophus</taxon>
    </lineage>
</organism>
<evidence type="ECO:0000313" key="14">
    <source>
        <dbReference type="Proteomes" id="UP000472240"/>
    </source>
</evidence>
<dbReference type="UniPathway" id="UPA00143"/>
<feature type="compositionally biased region" description="Basic and acidic residues" evidence="10">
    <location>
        <begin position="110"/>
        <end position="121"/>
    </location>
</feature>
<dbReference type="InterPro" id="IPR013083">
    <property type="entry name" value="Znf_RING/FYVE/PHD"/>
</dbReference>
<dbReference type="GO" id="GO:0045893">
    <property type="term" value="P:positive regulation of DNA-templated transcription"/>
    <property type="evidence" value="ECO:0007669"/>
    <property type="project" value="Ensembl"/>
</dbReference>
<dbReference type="CDD" id="cd09633">
    <property type="entry name" value="Deltex_C"/>
    <property type="match status" value="1"/>
</dbReference>
<dbReference type="GO" id="GO:0002230">
    <property type="term" value="P:positive regulation of defense response to virus by host"/>
    <property type="evidence" value="ECO:0007669"/>
    <property type="project" value="Ensembl"/>
</dbReference>
<feature type="region of interest" description="Disordered" evidence="10">
    <location>
        <begin position="204"/>
        <end position="233"/>
    </location>
</feature>
<feature type="domain" description="RING-type" evidence="11">
    <location>
        <begin position="564"/>
        <end position="603"/>
    </location>
</feature>
<keyword evidence="4 9" id="KW-0808">Transferase</keyword>
<keyword evidence="14" id="KW-1185">Reference proteome</keyword>
<dbReference type="GO" id="GO:0140768">
    <property type="term" value="F:protein ADP-ribosyltransferase-substrate adaptor activity"/>
    <property type="evidence" value="ECO:0007669"/>
    <property type="project" value="Ensembl"/>
</dbReference>